<reference evidence="2" key="1">
    <citation type="submission" date="2023-03" db="EMBL/GenBank/DDBJ databases">
        <title>Actinoallomurus iriomotensis NBRC 103684.</title>
        <authorList>
            <person name="Ichikawa N."/>
            <person name="Sato H."/>
            <person name="Tonouchi N."/>
        </authorList>
    </citation>
    <scope>NUCLEOTIDE SEQUENCE</scope>
    <source>
        <strain evidence="2">NBRC 103684</strain>
    </source>
</reference>
<comment type="caution">
    <text evidence="2">The sequence shown here is derived from an EMBL/GenBank/DDBJ whole genome shotgun (WGS) entry which is preliminary data.</text>
</comment>
<evidence type="ECO:0000313" key="3">
    <source>
        <dbReference type="Proteomes" id="UP001165074"/>
    </source>
</evidence>
<dbReference type="Proteomes" id="UP001165074">
    <property type="component" value="Unassembled WGS sequence"/>
</dbReference>
<accession>A0A9W6SHD4</accession>
<evidence type="ECO:0000313" key="2">
    <source>
        <dbReference type="EMBL" id="GLY92232.1"/>
    </source>
</evidence>
<feature type="compositionally biased region" description="Basic and acidic residues" evidence="1">
    <location>
        <begin position="52"/>
        <end position="67"/>
    </location>
</feature>
<proteinExistence type="predicted"/>
<keyword evidence="3" id="KW-1185">Reference proteome</keyword>
<feature type="region of interest" description="Disordered" evidence="1">
    <location>
        <begin position="1"/>
        <end position="31"/>
    </location>
</feature>
<dbReference type="EMBL" id="BSTK01000026">
    <property type="protein sequence ID" value="GLY92232.1"/>
    <property type="molecule type" value="Genomic_DNA"/>
</dbReference>
<dbReference type="AlphaFoldDB" id="A0A9W6SHD4"/>
<feature type="region of interest" description="Disordered" evidence="1">
    <location>
        <begin position="52"/>
        <end position="106"/>
    </location>
</feature>
<gene>
    <name evidence="2" type="ORF">Airi02_101600</name>
</gene>
<evidence type="ECO:0000256" key="1">
    <source>
        <dbReference type="SAM" id="MobiDB-lite"/>
    </source>
</evidence>
<sequence length="106" mass="11509">MRIAGSRPMVTEIGHGRPAASARRRNSSMCRPGAKKIEIPSQVVCQEVVHQADDVGSRRPQIRDRRSVGALGGHGRSLPVPREGGETGPTLDLRRRPQGRSQLVAQ</sequence>
<protein>
    <submittedName>
        <fullName evidence="2">Uncharacterized protein</fullName>
    </submittedName>
</protein>
<organism evidence="2 3">
    <name type="scientific">Actinoallomurus iriomotensis</name>
    <dbReference type="NCBI Taxonomy" id="478107"/>
    <lineage>
        <taxon>Bacteria</taxon>
        <taxon>Bacillati</taxon>
        <taxon>Actinomycetota</taxon>
        <taxon>Actinomycetes</taxon>
        <taxon>Streptosporangiales</taxon>
        <taxon>Thermomonosporaceae</taxon>
        <taxon>Actinoallomurus</taxon>
    </lineage>
</organism>
<name>A0A9W6SHD4_9ACTN</name>